<dbReference type="InterPro" id="IPR011600">
    <property type="entry name" value="Pept_C14_caspase"/>
</dbReference>
<feature type="domain" description="Peptidase C14 caspase" evidence="2">
    <location>
        <begin position="60"/>
        <end position="293"/>
    </location>
</feature>
<dbReference type="Proteomes" id="UP000664277">
    <property type="component" value="Unassembled WGS sequence"/>
</dbReference>
<dbReference type="Gene3D" id="1.25.40.10">
    <property type="entry name" value="Tetratricopeptide repeat domain"/>
    <property type="match status" value="1"/>
</dbReference>
<feature type="signal peptide" evidence="1">
    <location>
        <begin position="1"/>
        <end position="35"/>
    </location>
</feature>
<accession>A0A8J7PLV8</accession>
<feature type="chain" id="PRO_5035317011" evidence="1">
    <location>
        <begin position="36"/>
        <end position="474"/>
    </location>
</feature>
<evidence type="ECO:0000259" key="2">
    <source>
        <dbReference type="Pfam" id="PF00656"/>
    </source>
</evidence>
<protein>
    <submittedName>
        <fullName evidence="3">Caspase family protein</fullName>
    </submittedName>
</protein>
<evidence type="ECO:0000256" key="1">
    <source>
        <dbReference type="SAM" id="SignalP"/>
    </source>
</evidence>
<dbReference type="InterPro" id="IPR011990">
    <property type="entry name" value="TPR-like_helical_dom_sf"/>
</dbReference>
<reference evidence="3" key="1">
    <citation type="submission" date="2021-02" db="EMBL/GenBank/DDBJ databases">
        <title>Genome-Resolved Metagenomics of a Microbial Community Performing Photosynthetic Biological Nutrient Removal.</title>
        <authorList>
            <person name="Mcdaniel E.A."/>
        </authorList>
    </citation>
    <scope>NUCLEOTIDE SEQUENCE</scope>
    <source>
        <strain evidence="3">UWPOB_OBS1</strain>
    </source>
</reference>
<dbReference type="GO" id="GO:0004197">
    <property type="term" value="F:cysteine-type endopeptidase activity"/>
    <property type="evidence" value="ECO:0007669"/>
    <property type="project" value="InterPro"/>
</dbReference>
<evidence type="ECO:0000313" key="3">
    <source>
        <dbReference type="EMBL" id="MBN8661050.1"/>
    </source>
</evidence>
<comment type="caution">
    <text evidence="3">The sequence shown here is derived from an EMBL/GenBank/DDBJ whole genome shotgun (WGS) entry which is preliminary data.</text>
</comment>
<name>A0A8J7PLV8_9BACT</name>
<keyword evidence="1" id="KW-0732">Signal</keyword>
<dbReference type="Gene3D" id="3.40.50.1460">
    <property type="match status" value="1"/>
</dbReference>
<sequence>MEQRGVRGKPVYRIALVTLVSLLTGLFSLQPPAVAAEEAVSAKDAKETLAAQVNRPVGDKWALIFGIGDFADAKIPKLKYASKDAQDFYQYLVKEARFAPDHVRIFLDEKATQRRILSELGSHGLPRLVKPDDLVVIFFSTHGSPSQLDSKGANYIVAYDSDPDDLYVSGVDMKQIFARLKERTEANRIILIMDACHSGSTAAGGKGIVRTGNFDAKALAEGLGQMVICSSQTEERSWESKRYKNGVFTHNLIEGLRSNPGATVSEVFQKICGMVSDEVKEDYAGAEQNPVLHTKWEGSDVRLAAVPSAPRIIPETVSLDLEPDSSALVGKPAKLAAKKNANDKNTLVKPGGLAEEFRSTYVGDSKVLTLTQAYFCNESDPRRAYQEACAQQAAHFNEPEYYFRKAKILIQLGNFSKADQELKGLLVDNPNNSAYHLARAYCYHRLGNRIAAEDHLNMAKFHDLTLPKQIVFGD</sequence>
<proteinExistence type="predicted"/>
<evidence type="ECO:0000313" key="4">
    <source>
        <dbReference type="Proteomes" id="UP000664277"/>
    </source>
</evidence>
<dbReference type="InterPro" id="IPR029030">
    <property type="entry name" value="Caspase-like_dom_sf"/>
</dbReference>
<gene>
    <name evidence="3" type="ORF">J0M35_11845</name>
</gene>
<dbReference type="Pfam" id="PF00656">
    <property type="entry name" value="Peptidase_C14"/>
    <property type="match status" value="1"/>
</dbReference>
<organism evidence="3 4">
    <name type="scientific">Candidatus Obscuribacter phosphatis</name>
    <dbReference type="NCBI Taxonomy" id="1906157"/>
    <lineage>
        <taxon>Bacteria</taxon>
        <taxon>Bacillati</taxon>
        <taxon>Candidatus Melainabacteria</taxon>
        <taxon>Candidatus Obscuribacterales</taxon>
        <taxon>Candidatus Obscuribacteraceae</taxon>
        <taxon>Candidatus Obscuribacter</taxon>
    </lineage>
</organism>
<dbReference type="GO" id="GO:0006508">
    <property type="term" value="P:proteolysis"/>
    <property type="evidence" value="ECO:0007669"/>
    <property type="project" value="InterPro"/>
</dbReference>
<dbReference type="SUPFAM" id="SSF48452">
    <property type="entry name" value="TPR-like"/>
    <property type="match status" value="1"/>
</dbReference>
<dbReference type="EMBL" id="JAFLCK010000015">
    <property type="protein sequence ID" value="MBN8661050.1"/>
    <property type="molecule type" value="Genomic_DNA"/>
</dbReference>
<dbReference type="AlphaFoldDB" id="A0A8J7PLV8"/>
<dbReference type="SUPFAM" id="SSF52129">
    <property type="entry name" value="Caspase-like"/>
    <property type="match status" value="1"/>
</dbReference>